<evidence type="ECO:0000313" key="2">
    <source>
        <dbReference type="Proteomes" id="UP001597024"/>
    </source>
</evidence>
<reference evidence="2" key="1">
    <citation type="journal article" date="2019" name="Int. J. Syst. Evol. Microbiol.">
        <title>The Global Catalogue of Microorganisms (GCM) 10K type strain sequencing project: providing services to taxonomists for standard genome sequencing and annotation.</title>
        <authorList>
            <consortium name="The Broad Institute Genomics Platform"/>
            <consortium name="The Broad Institute Genome Sequencing Center for Infectious Disease"/>
            <person name="Wu L."/>
            <person name="Ma J."/>
        </authorList>
    </citation>
    <scope>NUCLEOTIDE SEQUENCE [LARGE SCALE GENOMIC DNA]</scope>
    <source>
        <strain evidence="2">CCUG 62974</strain>
    </source>
</reference>
<organism evidence="1 2">
    <name type="scientific">Streptosporangium algeriense</name>
    <dbReference type="NCBI Taxonomy" id="1682748"/>
    <lineage>
        <taxon>Bacteria</taxon>
        <taxon>Bacillati</taxon>
        <taxon>Actinomycetota</taxon>
        <taxon>Actinomycetes</taxon>
        <taxon>Streptosporangiales</taxon>
        <taxon>Streptosporangiaceae</taxon>
        <taxon>Streptosporangium</taxon>
    </lineage>
</organism>
<comment type="caution">
    <text evidence="1">The sequence shown here is derived from an EMBL/GenBank/DDBJ whole genome shotgun (WGS) entry which is preliminary data.</text>
</comment>
<dbReference type="EMBL" id="JBHTHX010000095">
    <property type="protein sequence ID" value="MFD0883961.1"/>
    <property type="molecule type" value="Genomic_DNA"/>
</dbReference>
<name>A0ABW3DJA2_9ACTN</name>
<dbReference type="Proteomes" id="UP001597024">
    <property type="component" value="Unassembled WGS sequence"/>
</dbReference>
<sequence>MKAGRGTHPYRLVNPLRGVVRIRLPDGTTVRLQVKEPVGTLVRKASTPDQMTGTTKDPSKSDRNYVVAAKMIDLLGHAGTALVVAATRPTAQRIARALAGLRPENPASAPLTDFVRTQPGETHPLVGVLRHEIGFHPQGCRWKSWKPSRTRCGRTPCPS</sequence>
<evidence type="ECO:0000313" key="1">
    <source>
        <dbReference type="EMBL" id="MFD0883961.1"/>
    </source>
</evidence>
<proteinExistence type="predicted"/>
<gene>
    <name evidence="1" type="ORF">ACFQ08_05245</name>
</gene>
<accession>A0ABW3DJA2</accession>
<keyword evidence="2" id="KW-1185">Reference proteome</keyword>
<protein>
    <submittedName>
        <fullName evidence="1">Uncharacterized protein</fullName>
    </submittedName>
</protein>